<feature type="non-terminal residue" evidence="5">
    <location>
        <position position="223"/>
    </location>
</feature>
<dbReference type="Pfam" id="PF12624">
    <property type="entry name" value="VPS13_N"/>
    <property type="match status" value="1"/>
</dbReference>
<evidence type="ECO:0000256" key="3">
    <source>
        <dbReference type="SAM" id="MobiDB-lite"/>
    </source>
</evidence>
<gene>
    <name evidence="5" type="ORF">DILT_LOCUS10514</name>
</gene>
<evidence type="ECO:0000313" key="5">
    <source>
        <dbReference type="EMBL" id="VDN14683.1"/>
    </source>
</evidence>
<feature type="compositionally biased region" description="Acidic residues" evidence="3">
    <location>
        <begin position="91"/>
        <end position="100"/>
    </location>
</feature>
<dbReference type="EMBL" id="UYRU01060028">
    <property type="protein sequence ID" value="VDN14683.1"/>
    <property type="molecule type" value="Genomic_DNA"/>
</dbReference>
<evidence type="ECO:0000256" key="2">
    <source>
        <dbReference type="ARBA" id="ARBA00022448"/>
    </source>
</evidence>
<reference evidence="5 6" key="1">
    <citation type="submission" date="2018-11" db="EMBL/GenBank/DDBJ databases">
        <authorList>
            <consortium name="Pathogen Informatics"/>
        </authorList>
    </citation>
    <scope>NUCLEOTIDE SEQUENCE [LARGE SCALE GENOMIC DNA]</scope>
</reference>
<protein>
    <recommendedName>
        <fullName evidence="4">Chorein N-terminal domain-containing protein</fullName>
    </recommendedName>
</protein>
<dbReference type="PANTHER" id="PTHR16166:SF93">
    <property type="entry name" value="INTERMEMBRANE LIPID TRANSFER PROTEIN VPS13"/>
    <property type="match status" value="1"/>
</dbReference>
<dbReference type="Proteomes" id="UP000281553">
    <property type="component" value="Unassembled WGS sequence"/>
</dbReference>
<keyword evidence="6" id="KW-1185">Reference proteome</keyword>
<dbReference type="GO" id="GO:0045053">
    <property type="term" value="P:protein retention in Golgi apparatus"/>
    <property type="evidence" value="ECO:0007669"/>
    <property type="project" value="TreeGrafter"/>
</dbReference>
<dbReference type="OrthoDB" id="272810at2759"/>
<feature type="domain" description="Chorein N-terminal" evidence="4">
    <location>
        <begin position="1"/>
        <end position="223"/>
    </location>
</feature>
<organism evidence="5 6">
    <name type="scientific">Dibothriocephalus latus</name>
    <name type="common">Fish tapeworm</name>
    <name type="synonym">Diphyllobothrium latum</name>
    <dbReference type="NCBI Taxonomy" id="60516"/>
    <lineage>
        <taxon>Eukaryota</taxon>
        <taxon>Metazoa</taxon>
        <taxon>Spiralia</taxon>
        <taxon>Lophotrochozoa</taxon>
        <taxon>Platyhelminthes</taxon>
        <taxon>Cestoda</taxon>
        <taxon>Eucestoda</taxon>
        <taxon>Diphyllobothriidea</taxon>
        <taxon>Diphyllobothriidae</taxon>
        <taxon>Dibothriocephalus</taxon>
    </lineage>
</organism>
<sequence length="223" mass="24922">MLIGLVSAVLRRSLGRYVENIDSDKLSYSLYQGQVALNDLVLRPEALTHLLGLPIKLRSGIISRVLLQIPITQLRSQPWCITIEGVQLEVSSEDDDDEQDDRSAENSNATETPENKKARLWQAKKAYLDRLESRWWQIVQQGGMAGATAVASTGCPPDSSWWSYGVSLVYGIIRNLQVEIKDVHFSFVGEAALHESSVSSPSVPFHWGVRLRQLSAQTTDESW</sequence>
<dbReference type="InterPro" id="IPR026854">
    <property type="entry name" value="VPS13_N"/>
</dbReference>
<feature type="region of interest" description="Disordered" evidence="3">
    <location>
        <begin position="90"/>
        <end position="117"/>
    </location>
</feature>
<comment type="similarity">
    <text evidence="1">Belongs to the VPS13 family.</text>
</comment>
<evidence type="ECO:0000256" key="1">
    <source>
        <dbReference type="ARBA" id="ARBA00006545"/>
    </source>
</evidence>
<dbReference type="GO" id="GO:0006623">
    <property type="term" value="P:protein targeting to vacuole"/>
    <property type="evidence" value="ECO:0007669"/>
    <property type="project" value="TreeGrafter"/>
</dbReference>
<evidence type="ECO:0000259" key="4">
    <source>
        <dbReference type="Pfam" id="PF12624"/>
    </source>
</evidence>
<proteinExistence type="inferred from homology"/>
<keyword evidence="2" id="KW-0813">Transport</keyword>
<dbReference type="InterPro" id="IPR026847">
    <property type="entry name" value="VPS13"/>
</dbReference>
<accession>A0A3P7LUL4</accession>
<dbReference type="PANTHER" id="PTHR16166">
    <property type="entry name" value="VACUOLAR PROTEIN SORTING-ASSOCIATED PROTEIN VPS13"/>
    <property type="match status" value="1"/>
</dbReference>
<name>A0A3P7LUL4_DIBLA</name>
<evidence type="ECO:0000313" key="6">
    <source>
        <dbReference type="Proteomes" id="UP000281553"/>
    </source>
</evidence>
<dbReference type="AlphaFoldDB" id="A0A3P7LUL4"/>